<dbReference type="Proteomes" id="UP000262882">
    <property type="component" value="Unassembled WGS sequence"/>
</dbReference>
<dbReference type="PANTHER" id="PTHR35525:SF3">
    <property type="entry name" value="BLL6575 PROTEIN"/>
    <property type="match status" value="1"/>
</dbReference>
<evidence type="ECO:0000313" key="3">
    <source>
        <dbReference type="Proteomes" id="UP000262882"/>
    </source>
</evidence>
<dbReference type="Gene3D" id="1.10.3300.10">
    <property type="entry name" value="Jann2411-like domain"/>
    <property type="match status" value="1"/>
</dbReference>
<feature type="domain" description="Zinc finger CGNR" evidence="1">
    <location>
        <begin position="169"/>
        <end position="208"/>
    </location>
</feature>
<dbReference type="Pfam" id="PF07336">
    <property type="entry name" value="ABATE"/>
    <property type="match status" value="1"/>
</dbReference>
<name>A0A372GQ01_9ACTN</name>
<dbReference type="Pfam" id="PF11706">
    <property type="entry name" value="zf-CGNR"/>
    <property type="match status" value="1"/>
</dbReference>
<dbReference type="InterPro" id="IPR010852">
    <property type="entry name" value="ABATE"/>
</dbReference>
<proteinExistence type="predicted"/>
<protein>
    <recommendedName>
        <fullName evidence="1">Zinc finger CGNR domain-containing protein</fullName>
    </recommendedName>
</protein>
<dbReference type="PANTHER" id="PTHR35525">
    <property type="entry name" value="BLL6575 PROTEIN"/>
    <property type="match status" value="1"/>
</dbReference>
<dbReference type="AlphaFoldDB" id="A0A372GQ01"/>
<comment type="caution">
    <text evidence="2">The sequence shown here is derived from an EMBL/GenBank/DDBJ whole genome shotgun (WGS) entry which is preliminary data.</text>
</comment>
<dbReference type="EMBL" id="QVNQ01000001">
    <property type="protein sequence ID" value="RFS87478.1"/>
    <property type="molecule type" value="Genomic_DNA"/>
</dbReference>
<reference evidence="2 3" key="1">
    <citation type="submission" date="2018-08" db="EMBL/GenBank/DDBJ databases">
        <title>Actinomadura spongicola sp. nov., isolated from marine sponge Leucetta chagosensis.</title>
        <authorList>
            <person name="Li L."/>
            <person name="Lin H.W."/>
        </authorList>
    </citation>
    <scope>NUCLEOTIDE SEQUENCE [LARGE SCALE GENOMIC DNA]</scope>
    <source>
        <strain evidence="2 3">LHW52907</strain>
    </source>
</reference>
<gene>
    <name evidence="2" type="ORF">D0T12_04465</name>
</gene>
<dbReference type="InterPro" id="IPR023286">
    <property type="entry name" value="ABATE_dom_sf"/>
</dbReference>
<dbReference type="RefSeq" id="WP_117397926.1">
    <property type="nucleotide sequence ID" value="NZ_QVNQ01000001.1"/>
</dbReference>
<keyword evidence="3" id="KW-1185">Reference proteome</keyword>
<dbReference type="InterPro" id="IPR021005">
    <property type="entry name" value="Znf_CGNR"/>
</dbReference>
<sequence>MPTGTATRAPLLGEPLAVEFMNTVWAERSGVHDALTTADEVAAWLRAAPRIPDCADREPHRWLAVASTRDLEETGKRLRELRDAVRRLAATQTEDPREHAASAVADLVQAISVINHATAQAPHWSRLDWRDGVEPRRLVQTGSKTPAAITAGIAEQAIHLFTSEQRHELRACLAPGCVLYFIKQHPRREWCSAACGNRARAARHYQRHKAGDRTR</sequence>
<evidence type="ECO:0000259" key="1">
    <source>
        <dbReference type="Pfam" id="PF11706"/>
    </source>
</evidence>
<accession>A0A372GQ01</accession>
<organism evidence="2 3">
    <name type="scientific">Actinomadura spongiicola</name>
    <dbReference type="NCBI Taxonomy" id="2303421"/>
    <lineage>
        <taxon>Bacteria</taxon>
        <taxon>Bacillati</taxon>
        <taxon>Actinomycetota</taxon>
        <taxon>Actinomycetes</taxon>
        <taxon>Streptosporangiales</taxon>
        <taxon>Thermomonosporaceae</taxon>
        <taxon>Actinomadura</taxon>
    </lineage>
</organism>
<dbReference type="OrthoDB" id="3211108at2"/>
<dbReference type="SUPFAM" id="SSF160904">
    <property type="entry name" value="Jann2411-like"/>
    <property type="match status" value="1"/>
</dbReference>
<evidence type="ECO:0000313" key="2">
    <source>
        <dbReference type="EMBL" id="RFS87478.1"/>
    </source>
</evidence>